<evidence type="ECO:0000259" key="9">
    <source>
        <dbReference type="PROSITE" id="PS51918"/>
    </source>
</evidence>
<name>B3T0X5_9ZZZZ</name>
<dbReference type="SUPFAM" id="SSF102114">
    <property type="entry name" value="Radical SAM enzymes"/>
    <property type="match status" value="1"/>
</dbReference>
<dbReference type="PANTHER" id="PTHR43409">
    <property type="entry name" value="ANAEROBIC MAGNESIUM-PROTOPORPHYRIN IX MONOMETHYL ESTER CYCLASE-RELATED"/>
    <property type="match status" value="1"/>
</dbReference>
<dbReference type="Pfam" id="PF02310">
    <property type="entry name" value="B12-binding"/>
    <property type="match status" value="1"/>
</dbReference>
<dbReference type="GO" id="GO:0046872">
    <property type="term" value="F:metal ion binding"/>
    <property type="evidence" value="ECO:0007669"/>
    <property type="project" value="UniProtKB-KW"/>
</dbReference>
<keyword evidence="2" id="KW-0489">Methyltransferase</keyword>
<dbReference type="EMBL" id="EU016570">
    <property type="protein sequence ID" value="ABZ06234.1"/>
    <property type="molecule type" value="Genomic_DNA"/>
</dbReference>
<dbReference type="GO" id="GO:0003824">
    <property type="term" value="F:catalytic activity"/>
    <property type="evidence" value="ECO:0007669"/>
    <property type="project" value="InterPro"/>
</dbReference>
<dbReference type="PROSITE" id="PS51332">
    <property type="entry name" value="B12_BINDING"/>
    <property type="match status" value="1"/>
</dbReference>
<dbReference type="InterPro" id="IPR006158">
    <property type="entry name" value="Cobalamin-bd"/>
</dbReference>
<dbReference type="InterPro" id="IPR006638">
    <property type="entry name" value="Elp3/MiaA/NifB-like_rSAM"/>
</dbReference>
<dbReference type="InterPro" id="IPR034466">
    <property type="entry name" value="Methyltransferase_Class_B"/>
</dbReference>
<feature type="domain" description="B12-binding" evidence="8">
    <location>
        <begin position="12"/>
        <end position="157"/>
    </location>
</feature>
<dbReference type="GO" id="GO:0051539">
    <property type="term" value="F:4 iron, 4 sulfur cluster binding"/>
    <property type="evidence" value="ECO:0007669"/>
    <property type="project" value="UniProtKB-KW"/>
</dbReference>
<dbReference type="InterPro" id="IPR023404">
    <property type="entry name" value="rSAM_horseshoe"/>
</dbReference>
<evidence type="ECO:0000256" key="3">
    <source>
        <dbReference type="ARBA" id="ARBA00022679"/>
    </source>
</evidence>
<evidence type="ECO:0000256" key="1">
    <source>
        <dbReference type="ARBA" id="ARBA00001966"/>
    </source>
</evidence>
<dbReference type="Gene3D" id="3.40.50.280">
    <property type="entry name" value="Cobalamin-binding domain"/>
    <property type="match status" value="1"/>
</dbReference>
<dbReference type="InterPro" id="IPR058240">
    <property type="entry name" value="rSAM_sf"/>
</dbReference>
<keyword evidence="7" id="KW-0411">Iron-sulfur</keyword>
<proteinExistence type="predicted"/>
<dbReference type="Gene3D" id="3.80.30.20">
    <property type="entry name" value="tm_1862 like domain"/>
    <property type="match status" value="1"/>
</dbReference>
<evidence type="ECO:0000256" key="4">
    <source>
        <dbReference type="ARBA" id="ARBA00022691"/>
    </source>
</evidence>
<dbReference type="SFLD" id="SFLDG01123">
    <property type="entry name" value="methyltransferase_(Class_B)"/>
    <property type="match status" value="1"/>
</dbReference>
<dbReference type="GO" id="GO:0031419">
    <property type="term" value="F:cobalamin binding"/>
    <property type="evidence" value="ECO:0007669"/>
    <property type="project" value="InterPro"/>
</dbReference>
<keyword evidence="5" id="KW-0479">Metal-binding</keyword>
<evidence type="ECO:0000313" key="10">
    <source>
        <dbReference type="EMBL" id="ABZ06234.1"/>
    </source>
</evidence>
<dbReference type="AlphaFoldDB" id="B3T0X5"/>
<dbReference type="SFLD" id="SFLDG01082">
    <property type="entry name" value="B12-binding_domain_containing"/>
    <property type="match status" value="1"/>
</dbReference>
<dbReference type="InterPro" id="IPR007197">
    <property type="entry name" value="rSAM"/>
</dbReference>
<accession>B3T0X5</accession>
<sequence>MSDVDALLITPPSRIEVYQGLSDDYAAIEPPVWSMLIANYLIQRGYNAQILDAEAENLTHDQTAEKILKINPKLAVFMVYGQQPSASTQCMPGGKRTCDKLNELSSNSIKTIVVGTHASALPKKTLEEEPYNFVCQGEGPITITKLIENIKNGKFKLEEIPGLWFYDKDKEIKFNQRAPMFLNLDLSLPGQAWKLLDMKKYKAHNWHTFGKLETRNRYASLQTSLGCPFKCTFCCINAPFEKNTIRFWTPKHIINQIKIIVEDYNIFNIKIPDEMFVLNPKQVSEICDEIINSGYGSKLNFWAYARIDTLEDNEMLKKMIKSGFKWLALGIESSSKHVRDGVVKGRFNNYDIEDIVKKVRDMGFFVGANYIFGLPDDNNDSMKETLDLSLRINSEWANFYSGMAYPGSQLYPMAKKKGWTLPDDKVGPGWIGYSQHAYESLPLRTEHVKGSEVLEFRDKAFDIYFKSSDYLSMITKTFGKETTDHITKMASHKLKRKHNFEKVNY</sequence>
<dbReference type="InterPro" id="IPR051198">
    <property type="entry name" value="BchE-like"/>
</dbReference>
<gene>
    <name evidence="10" type="ORF">ALOHA_HF4000007I05ctg1g7</name>
</gene>
<comment type="cofactor">
    <cofactor evidence="1">
        <name>[4Fe-4S] cluster</name>
        <dbReference type="ChEBI" id="CHEBI:49883"/>
    </cofactor>
</comment>
<evidence type="ECO:0000256" key="6">
    <source>
        <dbReference type="ARBA" id="ARBA00023004"/>
    </source>
</evidence>
<dbReference type="PANTHER" id="PTHR43409:SF7">
    <property type="entry name" value="BLL1977 PROTEIN"/>
    <property type="match status" value="1"/>
</dbReference>
<dbReference type="SMART" id="SM00729">
    <property type="entry name" value="Elp3"/>
    <property type="match status" value="1"/>
</dbReference>
<evidence type="ECO:0000256" key="7">
    <source>
        <dbReference type="ARBA" id="ARBA00023014"/>
    </source>
</evidence>
<dbReference type="PROSITE" id="PS51918">
    <property type="entry name" value="RADICAL_SAM"/>
    <property type="match status" value="1"/>
</dbReference>
<keyword evidence="3" id="KW-0808">Transferase</keyword>
<feature type="domain" description="Radical SAM core" evidence="9">
    <location>
        <begin position="213"/>
        <end position="444"/>
    </location>
</feature>
<dbReference type="SFLD" id="SFLDS00029">
    <property type="entry name" value="Radical_SAM"/>
    <property type="match status" value="1"/>
</dbReference>
<reference evidence="10" key="1">
    <citation type="journal article" date="2008" name="ISME J.">
        <title>Genomic patterns of recombination, clonal divergence and environment in marine microbial populations.</title>
        <authorList>
            <person name="Konstantinidis K.T."/>
            <person name="Delong E.F."/>
        </authorList>
    </citation>
    <scope>NUCLEOTIDE SEQUENCE</scope>
</reference>
<evidence type="ECO:0000256" key="2">
    <source>
        <dbReference type="ARBA" id="ARBA00022603"/>
    </source>
</evidence>
<keyword evidence="4" id="KW-0949">S-adenosyl-L-methionine</keyword>
<organism evidence="10">
    <name type="scientific">uncultured marine microorganism HF4000_007I05</name>
    <dbReference type="NCBI Taxonomy" id="455511"/>
    <lineage>
        <taxon>unclassified sequences</taxon>
        <taxon>environmental samples</taxon>
    </lineage>
</organism>
<protein>
    <submittedName>
        <fullName evidence="10">Putative Radical SAM superfamily protein</fullName>
    </submittedName>
</protein>
<dbReference type="Pfam" id="PF04055">
    <property type="entry name" value="Radical_SAM"/>
    <property type="match status" value="1"/>
</dbReference>
<evidence type="ECO:0000256" key="5">
    <source>
        <dbReference type="ARBA" id="ARBA00022723"/>
    </source>
</evidence>
<evidence type="ECO:0000259" key="8">
    <source>
        <dbReference type="PROSITE" id="PS51332"/>
    </source>
</evidence>
<keyword evidence="6" id="KW-0408">Iron</keyword>